<dbReference type="GO" id="GO:0009506">
    <property type="term" value="C:plasmodesma"/>
    <property type="evidence" value="ECO:0007669"/>
    <property type="project" value="TreeGrafter"/>
</dbReference>
<proteinExistence type="predicted"/>
<dbReference type="GO" id="GO:0009926">
    <property type="term" value="P:auxin polar transport"/>
    <property type="evidence" value="ECO:0007669"/>
    <property type="project" value="TreeGrafter"/>
</dbReference>
<keyword evidence="6" id="KW-1185">Reference proteome</keyword>
<dbReference type="PANTHER" id="PTHR21725">
    <property type="entry name" value="E3 UBIQUITIN-PROTEIN LIGASE UBR4"/>
    <property type="match status" value="1"/>
</dbReference>
<feature type="compositionally biased region" description="Polar residues" evidence="1">
    <location>
        <begin position="265"/>
        <end position="285"/>
    </location>
</feature>
<dbReference type="PANTHER" id="PTHR21725:SF1">
    <property type="entry name" value="E3 UBIQUITIN-PROTEIN LIGASE UBR4"/>
    <property type="match status" value="1"/>
</dbReference>
<dbReference type="GO" id="GO:0016020">
    <property type="term" value="C:membrane"/>
    <property type="evidence" value="ECO:0007669"/>
    <property type="project" value="InterPro"/>
</dbReference>
<evidence type="ECO:0000313" key="6">
    <source>
        <dbReference type="Proteomes" id="UP000298416"/>
    </source>
</evidence>
<organism evidence="5">
    <name type="scientific">Salvia splendens</name>
    <name type="common">Scarlet sage</name>
    <dbReference type="NCBI Taxonomy" id="180675"/>
    <lineage>
        <taxon>Eukaryota</taxon>
        <taxon>Viridiplantae</taxon>
        <taxon>Streptophyta</taxon>
        <taxon>Embryophyta</taxon>
        <taxon>Tracheophyta</taxon>
        <taxon>Spermatophyta</taxon>
        <taxon>Magnoliopsida</taxon>
        <taxon>eudicotyledons</taxon>
        <taxon>Gunneridae</taxon>
        <taxon>Pentapetalae</taxon>
        <taxon>asterids</taxon>
        <taxon>lamiids</taxon>
        <taxon>Lamiales</taxon>
        <taxon>Lamiaceae</taxon>
        <taxon>Nepetoideae</taxon>
        <taxon>Mentheae</taxon>
        <taxon>Salviinae</taxon>
        <taxon>Salvia</taxon>
        <taxon>Salvia subgen. Calosphace</taxon>
        <taxon>core Calosphace</taxon>
    </lineage>
</organism>
<evidence type="ECO:0000259" key="4">
    <source>
        <dbReference type="Pfam" id="PF24079"/>
    </source>
</evidence>
<dbReference type="InterPro" id="IPR056530">
    <property type="entry name" value="UBR4-like_dom"/>
</dbReference>
<protein>
    <submittedName>
        <fullName evidence="5">Uncharacterized protein</fullName>
    </submittedName>
</protein>
<feature type="domain" description="CSC1/OSCA1-like 7TM region" evidence="3">
    <location>
        <begin position="356"/>
        <end position="468"/>
    </location>
</feature>
<dbReference type="InterPro" id="IPR003864">
    <property type="entry name" value="CSC1/OSCA1-like_7TM"/>
</dbReference>
<feature type="region of interest" description="Disordered" evidence="1">
    <location>
        <begin position="265"/>
        <end position="295"/>
    </location>
</feature>
<name>A0A8X8WPD3_SALSN</name>
<feature type="transmembrane region" description="Helical" evidence="2">
    <location>
        <begin position="487"/>
        <end position="508"/>
    </location>
</feature>
<evidence type="ECO:0000313" key="5">
    <source>
        <dbReference type="EMBL" id="KAG6398421.1"/>
    </source>
</evidence>
<sequence length="599" mass="67173">MDSQQKDSVQQMMVYLPGPSCKINRKIALLGVLYGEKCKAAFDSVSKSVQTLQGLRRVLMNYLHQKNADNHAAASRFVVLRSPNSCYGCASTFVTQCLEILQVLSKHPSSKKQLVASGILRELFENNIHQGPKTARVQARAALCAFSKGDANAVAELNGLLQKKVVNCLEHHHSIDIAMTTREELMLLSDVCFLADEFWESRLRIVFQLLFKSIKLGAKHPAISEHVILPCLKIILHACTPPKPDSVDKEPVSGKLTSLLPVKNENNSYESGSSAVVNTNRSVSEPSEKNWDGSSKTQDMQLLSYSEWKKGASYLDFVRRQYKVSQAVRVSQKSRPQRCDYLSMKYGLRWKRRSSQGLTNLAQLETWLPFLSSILRLEIVTQVVTGYLPSLILETFLDLVPPVMIVLSSIQGYIAHSQIEKSACIKMLWFTVWNVFFANVLSGSALYRFDVFLEPNRIPELLAVAVPGQLLNVYSPKFETGGKFWPVVHDATIVFLVLMHVIAIGIFGLKKLPLASSLTIPLPILTLLFNGYCQRRFLPSFKGFPAECLINKDRLDQNDPTISSFYEKLATAYQDPAMERVRRSEASESSTTPLLASYR</sequence>
<reference evidence="5" key="1">
    <citation type="submission" date="2018-01" db="EMBL/GenBank/DDBJ databases">
        <authorList>
            <person name="Mao J.F."/>
        </authorList>
    </citation>
    <scope>NUCLEOTIDE SEQUENCE</scope>
    <source>
        <strain evidence="5">Huo1</strain>
        <tissue evidence="5">Leaf</tissue>
    </source>
</reference>
<keyword evidence="2" id="KW-0812">Transmembrane</keyword>
<keyword evidence="2" id="KW-1133">Transmembrane helix</keyword>
<accession>A0A8X8WPD3</accession>
<dbReference type="Pfam" id="PF24079">
    <property type="entry name" value="UBR4"/>
    <property type="match status" value="1"/>
</dbReference>
<dbReference type="GO" id="GO:0005829">
    <property type="term" value="C:cytosol"/>
    <property type="evidence" value="ECO:0007669"/>
    <property type="project" value="TreeGrafter"/>
</dbReference>
<keyword evidence="2" id="KW-0472">Membrane</keyword>
<dbReference type="EMBL" id="PNBA02000015">
    <property type="protein sequence ID" value="KAG6398421.1"/>
    <property type="molecule type" value="Genomic_DNA"/>
</dbReference>
<dbReference type="AlphaFoldDB" id="A0A8X8WPD3"/>
<comment type="caution">
    <text evidence="5">The sequence shown here is derived from an EMBL/GenBank/DDBJ whole genome shotgun (WGS) entry which is preliminary data.</text>
</comment>
<evidence type="ECO:0000256" key="2">
    <source>
        <dbReference type="SAM" id="Phobius"/>
    </source>
</evidence>
<feature type="domain" description="E3 ubiquitin-protein ligase UBR4-like" evidence="4">
    <location>
        <begin position="4"/>
        <end position="65"/>
    </location>
</feature>
<evidence type="ECO:0000256" key="1">
    <source>
        <dbReference type="SAM" id="MobiDB-lite"/>
    </source>
</evidence>
<reference evidence="5" key="2">
    <citation type="submission" date="2020-08" db="EMBL/GenBank/DDBJ databases">
        <title>Plant Genome Project.</title>
        <authorList>
            <person name="Zhang R.-G."/>
        </authorList>
    </citation>
    <scope>NUCLEOTIDE SEQUENCE</scope>
    <source>
        <strain evidence="5">Huo1</strain>
        <tissue evidence="5">Leaf</tissue>
    </source>
</reference>
<dbReference type="InterPro" id="IPR045189">
    <property type="entry name" value="UBR4-like"/>
</dbReference>
<dbReference type="Proteomes" id="UP000298416">
    <property type="component" value="Unassembled WGS sequence"/>
</dbReference>
<gene>
    <name evidence="5" type="ORF">SASPL_139881</name>
</gene>
<dbReference type="Pfam" id="PF02714">
    <property type="entry name" value="RSN1_7TM"/>
    <property type="match status" value="1"/>
</dbReference>
<evidence type="ECO:0000259" key="3">
    <source>
        <dbReference type="Pfam" id="PF02714"/>
    </source>
</evidence>